<evidence type="ECO:0000256" key="8">
    <source>
        <dbReference type="HAMAP-Rule" id="MF_00158"/>
    </source>
</evidence>
<dbReference type="Gene3D" id="3.40.50.620">
    <property type="entry name" value="HUPs"/>
    <property type="match status" value="1"/>
</dbReference>
<reference evidence="9" key="1">
    <citation type="submission" date="2022-09" db="EMBL/GenBank/DDBJ databases">
        <authorList>
            <person name="Zoaiter M."/>
        </authorList>
    </citation>
    <scope>NUCLEOTIDE SEQUENCE</scope>
    <source>
        <strain evidence="9">DSM 19848</strain>
    </source>
</reference>
<dbReference type="EMBL" id="JAOXXL010000011">
    <property type="protein sequence ID" value="MCY7008040.1"/>
    <property type="molecule type" value="Genomic_DNA"/>
</dbReference>
<evidence type="ECO:0000256" key="7">
    <source>
        <dbReference type="ARBA" id="ARBA00048258"/>
    </source>
</evidence>
<evidence type="ECO:0000256" key="1">
    <source>
        <dbReference type="ARBA" id="ARBA00004990"/>
    </source>
</evidence>
<keyword evidence="10" id="KW-1185">Reference proteome</keyword>
<keyword evidence="5 8" id="KW-0547">Nucleotide-binding</keyword>
<accession>A0ABT4DHG6</accession>
<dbReference type="PANTHER" id="PTHR21299:SF1">
    <property type="entry name" value="PANTOATE--BETA-ALANINE LIGASE"/>
    <property type="match status" value="1"/>
</dbReference>
<gene>
    <name evidence="8 9" type="primary">panC</name>
    <name evidence="9" type="ORF">OCK72_05140</name>
</gene>
<comment type="function">
    <text evidence="8">Catalyzes the condensation of pantoate with beta-alanine in an ATP-dependent reaction via a pantoyl-adenylate intermediate.</text>
</comment>
<dbReference type="PANTHER" id="PTHR21299">
    <property type="entry name" value="CYTIDYLATE KINASE/PANTOATE-BETA-ALANINE LIGASE"/>
    <property type="match status" value="1"/>
</dbReference>
<feature type="binding site" evidence="8">
    <location>
        <position position="152"/>
    </location>
    <ligand>
        <name>(R)-pantoate</name>
        <dbReference type="ChEBI" id="CHEBI:15980"/>
    </ligand>
</feature>
<dbReference type="EC" id="6.3.2.1" evidence="8"/>
<dbReference type="Gene3D" id="3.30.1300.10">
    <property type="entry name" value="Pantoate-beta-alanine ligase, C-terminal domain"/>
    <property type="match status" value="1"/>
</dbReference>
<dbReference type="RefSeq" id="WP_195340549.1">
    <property type="nucleotide sequence ID" value="NZ_JAOXXL010000011.1"/>
</dbReference>
<dbReference type="NCBIfam" id="TIGR00018">
    <property type="entry name" value="panC"/>
    <property type="match status" value="1"/>
</dbReference>
<feature type="binding site" evidence="8">
    <location>
        <position position="61"/>
    </location>
    <ligand>
        <name>(R)-pantoate</name>
        <dbReference type="ChEBI" id="CHEBI:15980"/>
    </ligand>
</feature>
<feature type="binding site" evidence="8">
    <location>
        <begin position="30"/>
        <end position="37"/>
    </location>
    <ligand>
        <name>ATP</name>
        <dbReference type="ChEBI" id="CHEBI:30616"/>
    </ligand>
</feature>
<comment type="miscellaneous">
    <text evidence="8">The reaction proceeds by a bi uni uni bi ping pong mechanism.</text>
</comment>
<dbReference type="InterPro" id="IPR042176">
    <property type="entry name" value="Pantoate_ligase_C"/>
</dbReference>
<comment type="subunit">
    <text evidence="8">Homodimer.</text>
</comment>
<dbReference type="InterPro" id="IPR014729">
    <property type="entry name" value="Rossmann-like_a/b/a_fold"/>
</dbReference>
<feature type="binding site" evidence="8">
    <location>
        <position position="61"/>
    </location>
    <ligand>
        <name>beta-alanine</name>
        <dbReference type="ChEBI" id="CHEBI:57966"/>
    </ligand>
</feature>
<dbReference type="GO" id="GO:0016874">
    <property type="term" value="F:ligase activity"/>
    <property type="evidence" value="ECO:0007669"/>
    <property type="project" value="UniProtKB-KW"/>
</dbReference>
<comment type="caution">
    <text evidence="9">The sequence shown here is derived from an EMBL/GenBank/DDBJ whole genome shotgun (WGS) entry which is preliminary data.</text>
</comment>
<organism evidence="9 10">
    <name type="scientific">Fusobacterium simiae</name>
    <dbReference type="NCBI Taxonomy" id="855"/>
    <lineage>
        <taxon>Bacteria</taxon>
        <taxon>Fusobacteriati</taxon>
        <taxon>Fusobacteriota</taxon>
        <taxon>Fusobacteriia</taxon>
        <taxon>Fusobacteriales</taxon>
        <taxon>Fusobacteriaceae</taxon>
        <taxon>Fusobacterium</taxon>
    </lineage>
</organism>
<dbReference type="HAMAP" id="MF_00158">
    <property type="entry name" value="PanC"/>
    <property type="match status" value="1"/>
</dbReference>
<name>A0ABT4DHG6_FUSSI</name>
<evidence type="ECO:0000256" key="5">
    <source>
        <dbReference type="ARBA" id="ARBA00022741"/>
    </source>
</evidence>
<evidence type="ECO:0000313" key="9">
    <source>
        <dbReference type="EMBL" id="MCY7008040.1"/>
    </source>
</evidence>
<feature type="binding site" evidence="8">
    <location>
        <begin position="146"/>
        <end position="149"/>
    </location>
    <ligand>
        <name>ATP</name>
        <dbReference type="ChEBI" id="CHEBI:30616"/>
    </ligand>
</feature>
<feature type="active site" description="Proton donor" evidence="8">
    <location>
        <position position="37"/>
    </location>
</feature>
<keyword evidence="4 8" id="KW-0566">Pantothenate biosynthesis</keyword>
<proteinExistence type="inferred from homology"/>
<keyword evidence="3 8" id="KW-0436">Ligase</keyword>
<evidence type="ECO:0000256" key="4">
    <source>
        <dbReference type="ARBA" id="ARBA00022655"/>
    </source>
</evidence>
<keyword evidence="6 8" id="KW-0067">ATP-binding</keyword>
<protein>
    <recommendedName>
        <fullName evidence="8">Pantothenate synthetase</fullName>
        <shortName evidence="8">PS</shortName>
        <ecNumber evidence="8">6.3.2.1</ecNumber>
    </recommendedName>
    <alternativeName>
        <fullName evidence="8">Pantoate--beta-alanine ligase</fullName>
    </alternativeName>
    <alternativeName>
        <fullName evidence="8">Pantoate-activating enzyme</fullName>
    </alternativeName>
</protein>
<dbReference type="InterPro" id="IPR003721">
    <property type="entry name" value="Pantoate_ligase"/>
</dbReference>
<feature type="binding site" evidence="8">
    <location>
        <begin position="183"/>
        <end position="186"/>
    </location>
    <ligand>
        <name>ATP</name>
        <dbReference type="ChEBI" id="CHEBI:30616"/>
    </ligand>
</feature>
<comment type="pathway">
    <text evidence="1 8">Cofactor biosynthesis; (R)-pantothenate biosynthesis; (R)-pantothenate from (R)-pantoate and beta-alanine: step 1/1.</text>
</comment>
<comment type="subcellular location">
    <subcellularLocation>
        <location evidence="8">Cytoplasm</location>
    </subcellularLocation>
</comment>
<dbReference type="Pfam" id="PF02569">
    <property type="entry name" value="Pantoate_ligase"/>
    <property type="match status" value="1"/>
</dbReference>
<comment type="catalytic activity">
    <reaction evidence="7 8">
        <text>(R)-pantoate + beta-alanine + ATP = (R)-pantothenate + AMP + diphosphate + H(+)</text>
        <dbReference type="Rhea" id="RHEA:10912"/>
        <dbReference type="ChEBI" id="CHEBI:15378"/>
        <dbReference type="ChEBI" id="CHEBI:15980"/>
        <dbReference type="ChEBI" id="CHEBI:29032"/>
        <dbReference type="ChEBI" id="CHEBI:30616"/>
        <dbReference type="ChEBI" id="CHEBI:33019"/>
        <dbReference type="ChEBI" id="CHEBI:57966"/>
        <dbReference type="ChEBI" id="CHEBI:456215"/>
        <dbReference type="EC" id="6.3.2.1"/>
    </reaction>
</comment>
<evidence type="ECO:0000256" key="3">
    <source>
        <dbReference type="ARBA" id="ARBA00022598"/>
    </source>
</evidence>
<evidence type="ECO:0000313" key="10">
    <source>
        <dbReference type="Proteomes" id="UP001062738"/>
    </source>
</evidence>
<evidence type="ECO:0000256" key="6">
    <source>
        <dbReference type="ARBA" id="ARBA00022840"/>
    </source>
</evidence>
<comment type="similarity">
    <text evidence="2 8">Belongs to the pantothenate synthetase family.</text>
</comment>
<keyword evidence="8" id="KW-0963">Cytoplasm</keyword>
<sequence length="281" mass="32063">MEIARTVADVRKIVKKWKNEDNMIGLVPTMGFLHEGHASLIKKAVKENDKVIVSDFVNPIQFGEGEDLESYPRDFETDTKLCEKLGVDVIFYPEVNEMYHEQKTYVNIEELSKGLCGSKRPVHFRGVCTVVSKLFNITKADRAYFGQKDAQQLAIIKKMVEDLNFDIKIVDCPIVREADGLAMSSRNTYLNTEERKAALCLIKATKYGERNISKGMKSARLIEIMSDIIKKEPLAKIDYIEVVDKKLLQSVEFIEEPVLVAMAVYIGKTRLIDNFSWDVEK</sequence>
<dbReference type="SUPFAM" id="SSF52374">
    <property type="entry name" value="Nucleotidylyl transferase"/>
    <property type="match status" value="1"/>
</dbReference>
<feature type="binding site" evidence="8">
    <location>
        <position position="175"/>
    </location>
    <ligand>
        <name>ATP</name>
        <dbReference type="ChEBI" id="CHEBI:30616"/>
    </ligand>
</feature>
<dbReference type="Proteomes" id="UP001062738">
    <property type="component" value="Unassembled WGS sequence"/>
</dbReference>
<dbReference type="CDD" id="cd00560">
    <property type="entry name" value="PanC"/>
    <property type="match status" value="1"/>
</dbReference>
<evidence type="ECO:0000256" key="2">
    <source>
        <dbReference type="ARBA" id="ARBA00009256"/>
    </source>
</evidence>